<dbReference type="RefSeq" id="WP_171833099.1">
    <property type="nucleotide sequence ID" value="NZ_CP053708.1"/>
</dbReference>
<reference evidence="6 7" key="1">
    <citation type="journal article" date="2014" name="World J. Microbiol. Biotechnol.">
        <title>Biodiversity and physiological characteristics of Antarctic and Arctic lichens-associated bacteria.</title>
        <authorList>
            <person name="Lee Y.M."/>
            <person name="Kim E.H."/>
            <person name="Lee H.K."/>
            <person name="Hong S.G."/>
        </authorList>
    </citation>
    <scope>NUCLEOTIDE SEQUENCE [LARGE SCALE GENOMIC DNA]</scope>
    <source>
        <strain evidence="6 7">PAMC 26569</strain>
    </source>
</reference>
<dbReference type="KEGG" id="lck:HN018_16180"/>
<name>A0A6M8HT63_9PROT</name>
<accession>A0A6M8HT63</accession>
<dbReference type="Gene3D" id="2.30.40.10">
    <property type="entry name" value="Urease, subunit C, domain 1"/>
    <property type="match status" value="1"/>
</dbReference>
<keyword evidence="2" id="KW-0479">Metal-binding</keyword>
<evidence type="ECO:0000256" key="4">
    <source>
        <dbReference type="ARBA" id="ARBA00022833"/>
    </source>
</evidence>
<evidence type="ECO:0000259" key="5">
    <source>
        <dbReference type="Pfam" id="PF01979"/>
    </source>
</evidence>
<dbReference type="GO" id="GO:0008270">
    <property type="term" value="F:zinc ion binding"/>
    <property type="evidence" value="ECO:0007669"/>
    <property type="project" value="TreeGrafter"/>
</dbReference>
<dbReference type="SUPFAM" id="SSF51338">
    <property type="entry name" value="Composite domain of metallo-dependent hydrolases"/>
    <property type="match status" value="1"/>
</dbReference>
<evidence type="ECO:0000313" key="7">
    <source>
        <dbReference type="Proteomes" id="UP000500767"/>
    </source>
</evidence>
<proteinExistence type="predicted"/>
<feature type="domain" description="Amidohydrolase-related" evidence="5">
    <location>
        <begin position="74"/>
        <end position="451"/>
    </location>
</feature>
<dbReference type="PANTHER" id="PTHR11271">
    <property type="entry name" value="GUANINE DEAMINASE"/>
    <property type="match status" value="1"/>
</dbReference>
<dbReference type="Pfam" id="PF01979">
    <property type="entry name" value="Amidohydro_1"/>
    <property type="match status" value="1"/>
</dbReference>
<dbReference type="GO" id="GO:0046098">
    <property type="term" value="P:guanine metabolic process"/>
    <property type="evidence" value="ECO:0007669"/>
    <property type="project" value="TreeGrafter"/>
</dbReference>
<organism evidence="6 7">
    <name type="scientific">Lichenicola cladoniae</name>
    <dbReference type="NCBI Taxonomy" id="1484109"/>
    <lineage>
        <taxon>Bacteria</taxon>
        <taxon>Pseudomonadati</taxon>
        <taxon>Pseudomonadota</taxon>
        <taxon>Alphaproteobacteria</taxon>
        <taxon>Acetobacterales</taxon>
        <taxon>Acetobacteraceae</taxon>
        <taxon>Lichenicola</taxon>
    </lineage>
</organism>
<dbReference type="Gene3D" id="3.20.20.140">
    <property type="entry name" value="Metal-dependent hydrolases"/>
    <property type="match status" value="1"/>
</dbReference>
<dbReference type="InterPro" id="IPR032466">
    <property type="entry name" value="Metal_Hydrolase"/>
</dbReference>
<dbReference type="Proteomes" id="UP000500767">
    <property type="component" value="Chromosome"/>
</dbReference>
<dbReference type="PANTHER" id="PTHR11271:SF6">
    <property type="entry name" value="GUANINE DEAMINASE"/>
    <property type="match status" value="1"/>
</dbReference>
<dbReference type="InterPro" id="IPR011059">
    <property type="entry name" value="Metal-dep_hydrolase_composite"/>
</dbReference>
<dbReference type="InterPro" id="IPR051607">
    <property type="entry name" value="Metallo-dep_hydrolases"/>
</dbReference>
<evidence type="ECO:0000256" key="1">
    <source>
        <dbReference type="ARBA" id="ARBA00001947"/>
    </source>
</evidence>
<dbReference type="AlphaFoldDB" id="A0A6M8HT63"/>
<evidence type="ECO:0000313" key="6">
    <source>
        <dbReference type="EMBL" id="QKE91377.1"/>
    </source>
</evidence>
<keyword evidence="7" id="KW-1185">Reference proteome</keyword>
<keyword evidence="4" id="KW-0862">Zinc</keyword>
<keyword evidence="3 6" id="KW-0378">Hydrolase</keyword>
<sequence length="455" mass="48381">MPRAQPTADLRGRSVLGSFFHAPDPDAAPLLASALIEIDLDGRIVSVTGTADPGYAARVESASRSGSLTRVDGFVLPGFVDLHVHAPQYPQLGQALDIPLQDWLQRYTFPLEARYADLAFARHAYGALVDDLLAGGTTTAVYFGTIHGPATRLLAELCVARRQRALVGKVAMDHPDLCPISYRDSDADAGLHGTRSLIEEIRTLPGNDGLVQPVVTPRFVPACTDRLLQGLGDIARAGHCHVQTHCSESDWAHRHVLDRFGRSDAEVLDGFGLLTRRTVLAHANFLSEADMDRVALRGSGVAHCPLSNAYFAGAVFPLRAAMQRGVRAGLGTDISGGPSASMFDTVRMAVAASRMLETGVDPKVSPEMRGRPGSRIDIRAAFHLATAGGADVLALPVGRFEPGCLFDAMLIDPAAPGGTIRLWGGESEDDLLATLLYTASRPNISSVWTAGGAAR</sequence>
<protein>
    <submittedName>
        <fullName evidence="6">Amidohydrolase family protein</fullName>
    </submittedName>
</protein>
<evidence type="ECO:0000256" key="3">
    <source>
        <dbReference type="ARBA" id="ARBA00022801"/>
    </source>
</evidence>
<dbReference type="InterPro" id="IPR006680">
    <property type="entry name" value="Amidohydro-rel"/>
</dbReference>
<dbReference type="EMBL" id="CP053708">
    <property type="protein sequence ID" value="QKE91377.1"/>
    <property type="molecule type" value="Genomic_DNA"/>
</dbReference>
<dbReference type="GO" id="GO:0005829">
    <property type="term" value="C:cytosol"/>
    <property type="evidence" value="ECO:0007669"/>
    <property type="project" value="TreeGrafter"/>
</dbReference>
<dbReference type="SUPFAM" id="SSF51556">
    <property type="entry name" value="Metallo-dependent hydrolases"/>
    <property type="match status" value="1"/>
</dbReference>
<gene>
    <name evidence="6" type="ORF">HN018_16180</name>
</gene>
<dbReference type="GO" id="GO:0008892">
    <property type="term" value="F:guanine deaminase activity"/>
    <property type="evidence" value="ECO:0007669"/>
    <property type="project" value="TreeGrafter"/>
</dbReference>
<evidence type="ECO:0000256" key="2">
    <source>
        <dbReference type="ARBA" id="ARBA00022723"/>
    </source>
</evidence>
<comment type="cofactor">
    <cofactor evidence="1">
        <name>Zn(2+)</name>
        <dbReference type="ChEBI" id="CHEBI:29105"/>
    </cofactor>
</comment>